<dbReference type="AlphaFoldDB" id="A0A318H385"/>
<evidence type="ECO:0000313" key="1">
    <source>
        <dbReference type="EMBL" id="PXW98006.1"/>
    </source>
</evidence>
<gene>
    <name evidence="1" type="ORF">C7444_10397</name>
</gene>
<name>A0A318H385_9BURK</name>
<organism evidence="1 2">
    <name type="scientific">Sphaerotilus hippei</name>
    <dbReference type="NCBI Taxonomy" id="744406"/>
    <lineage>
        <taxon>Bacteria</taxon>
        <taxon>Pseudomonadati</taxon>
        <taxon>Pseudomonadota</taxon>
        <taxon>Betaproteobacteria</taxon>
        <taxon>Burkholderiales</taxon>
        <taxon>Sphaerotilaceae</taxon>
        <taxon>Sphaerotilus</taxon>
    </lineage>
</organism>
<comment type="caution">
    <text evidence="1">The sequence shown here is derived from an EMBL/GenBank/DDBJ whole genome shotgun (WGS) entry which is preliminary data.</text>
</comment>
<dbReference type="OrthoDB" id="7585928at2"/>
<keyword evidence="2" id="KW-1185">Reference proteome</keyword>
<dbReference type="Proteomes" id="UP000247811">
    <property type="component" value="Unassembled WGS sequence"/>
</dbReference>
<accession>A0A318H385</accession>
<proteinExistence type="predicted"/>
<reference evidence="1 2" key="1">
    <citation type="submission" date="2018-05" db="EMBL/GenBank/DDBJ databases">
        <title>Genomic Encyclopedia of Type Strains, Phase IV (KMG-IV): sequencing the most valuable type-strain genomes for metagenomic binning, comparative biology and taxonomic classification.</title>
        <authorList>
            <person name="Goeker M."/>
        </authorList>
    </citation>
    <scope>NUCLEOTIDE SEQUENCE [LARGE SCALE GENOMIC DNA]</scope>
    <source>
        <strain evidence="1 2">DSM 566</strain>
    </source>
</reference>
<dbReference type="RefSeq" id="WP_110399583.1">
    <property type="nucleotide sequence ID" value="NZ_QJJS01000003.1"/>
</dbReference>
<sequence>MGIRYLKTCAALEGQVGAEDAETLQHWLQAHARPAVNLAKCEHLHAAVLQVLLALRPRLVKPPADPWLALALQPPGR</sequence>
<evidence type="ECO:0000313" key="2">
    <source>
        <dbReference type="Proteomes" id="UP000247811"/>
    </source>
</evidence>
<protein>
    <submittedName>
        <fullName evidence="1">Uncharacterized protein</fullName>
    </submittedName>
</protein>
<dbReference type="EMBL" id="QJJS01000003">
    <property type="protein sequence ID" value="PXW98006.1"/>
    <property type="molecule type" value="Genomic_DNA"/>
</dbReference>